<dbReference type="PANTHER" id="PTHR34387:SF1">
    <property type="entry name" value="PERIPLASMIC IMMUNOGENIC PROTEIN"/>
    <property type="match status" value="1"/>
</dbReference>
<gene>
    <name evidence="1" type="ORF">Cspa_c24620</name>
</gene>
<evidence type="ECO:0000313" key="2">
    <source>
        <dbReference type="Proteomes" id="UP000011728"/>
    </source>
</evidence>
<dbReference type="InterPro" id="IPR052022">
    <property type="entry name" value="26kDa_periplasmic_antigen"/>
</dbReference>
<dbReference type="eggNOG" id="COG2968">
    <property type="taxonomic scope" value="Bacteria"/>
</dbReference>
<dbReference type="STRING" id="36745.CLSAP_22810"/>
<dbReference type="PANTHER" id="PTHR34387">
    <property type="entry name" value="SLR1258 PROTEIN"/>
    <property type="match status" value="1"/>
</dbReference>
<dbReference type="AlphaFoldDB" id="M1MXT4"/>
<protein>
    <recommendedName>
        <fullName evidence="3">Periplasmic immunogenic protein</fullName>
    </recommendedName>
</protein>
<dbReference type="GO" id="GO:0006974">
    <property type="term" value="P:DNA damage response"/>
    <property type="evidence" value="ECO:0007669"/>
    <property type="project" value="TreeGrafter"/>
</dbReference>
<dbReference type="RefSeq" id="WP_015392546.1">
    <property type="nucleotide sequence ID" value="NC_020291.1"/>
</dbReference>
<dbReference type="Gene3D" id="3.30.110.170">
    <property type="entry name" value="Protein of unknown function (DUF541), domain 1"/>
    <property type="match status" value="1"/>
</dbReference>
<keyword evidence="2" id="KW-1185">Reference proteome</keyword>
<organism evidence="1 2">
    <name type="scientific">Clostridium saccharoperbutylacetonicum N1-4(HMT)</name>
    <dbReference type="NCBI Taxonomy" id="931276"/>
    <lineage>
        <taxon>Bacteria</taxon>
        <taxon>Bacillati</taxon>
        <taxon>Bacillota</taxon>
        <taxon>Clostridia</taxon>
        <taxon>Eubacteriales</taxon>
        <taxon>Clostridiaceae</taxon>
        <taxon>Clostridium</taxon>
    </lineage>
</organism>
<dbReference type="KEGG" id="csr:Cspa_c24620"/>
<dbReference type="OrthoDB" id="9785192at2"/>
<dbReference type="EMBL" id="CP004121">
    <property type="protein sequence ID" value="AGF56227.1"/>
    <property type="molecule type" value="Genomic_DNA"/>
</dbReference>
<reference evidence="1 2" key="1">
    <citation type="submission" date="2013-02" db="EMBL/GenBank/DDBJ databases">
        <title>Genome sequence of Clostridium saccharoperbutylacetonicum N1-4(HMT).</title>
        <authorList>
            <person name="Poehlein A."/>
            <person name="Daniel R."/>
        </authorList>
    </citation>
    <scope>NUCLEOTIDE SEQUENCE [LARGE SCALE GENOMIC DNA]</scope>
    <source>
        <strain evidence="2">N1-4(HMT)</strain>
    </source>
</reference>
<dbReference type="Gene3D" id="3.30.70.2970">
    <property type="entry name" value="Protein of unknown function (DUF541), domain 2"/>
    <property type="match status" value="1"/>
</dbReference>
<dbReference type="Proteomes" id="UP000011728">
    <property type="component" value="Chromosome"/>
</dbReference>
<evidence type="ECO:0008006" key="3">
    <source>
        <dbReference type="Google" id="ProtNLM"/>
    </source>
</evidence>
<sequence>MNVLEDNEKYSFNHYSKSQLNNIIKVFGKGILSVKPDLAKLLIGVITENVQLEVAQQENALITQNVINSILEIGVFPDNIQTQNYNIRTKYDYIEGKQVFRGYEVTNNLNVLITNIKSAGEVIDTAVRNGANNIGDLNFLVSNEQRYYYEVLNRAVTDAQNKARVMGNKLGVRLNDIPIRIVELAMGNISPLPAMTFKSVSGTTPIEAGENNIEANVEAVFEYME</sequence>
<dbReference type="PATRIC" id="fig|931276.5.peg.2467"/>
<dbReference type="InterPro" id="IPR007497">
    <property type="entry name" value="SIMPL/DUF541"/>
</dbReference>
<accession>M1MXT4</accession>
<name>M1MXT4_9CLOT</name>
<evidence type="ECO:0000313" key="1">
    <source>
        <dbReference type="EMBL" id="AGF56227.1"/>
    </source>
</evidence>
<dbReference type="Pfam" id="PF04402">
    <property type="entry name" value="SIMPL"/>
    <property type="match status" value="1"/>
</dbReference>
<proteinExistence type="predicted"/>
<dbReference type="HOGENOM" id="CLU_080344_1_2_9"/>